<sequence length="543" mass="61580">MSKWSFTNRDDRDADELMSRQMQVIPATLPDFFTEQVMEQVRHTEMDAPTGMNLRKLSGMRRNRVIKKLQWGSAVTIGTAFMAFVLVSSYSAYVRNSLQIVQTYTYSAPLPSLMFGDNKPDFDIGLMEAQALGVVQQANVQATDKGYTLMLRDVVADPTRMVLSLQIVDEKGQPAELAMDRFDFEQLHLKDQQGEDIGQLRGIMPMETRIGSDHSKQKYVMLIYIFPDKQPKDKVLIQSNVNELKTSKDGKKSLKGNWNFSYTADMEKANSLVVTSDLNESYTTPEGLHVKMDQLVHTPAGVQLKFTTSLPEAAAALTPMELRNKLTVMFHLEDAKGQELSRINSSKDGGYVDRSFAYTMKEEEGTATLHWNYYFSYLPYDSMNVRFVLDGYSIPVKSNDSITFRPEELKQQPVIFNKQGDHLEIHDMKITEIKDEPGISAWMMVSGSFANQFKADQWVAHDPDGKEYRVVFRGSYTDGEKATISKPNTGTSPSYFIAKGLTALPKELTLVRTITDKRYTDVDWSFDLPKIERNEALKSIPIP</sequence>
<gene>
    <name evidence="2" type="ORF">HPT30_28795</name>
</gene>
<keyword evidence="1" id="KW-0472">Membrane</keyword>
<dbReference type="Proteomes" id="UP000564806">
    <property type="component" value="Unassembled WGS sequence"/>
</dbReference>
<accession>A0A850EXI9</accession>
<evidence type="ECO:0000313" key="3">
    <source>
        <dbReference type="Proteomes" id="UP000564806"/>
    </source>
</evidence>
<feature type="transmembrane region" description="Helical" evidence="1">
    <location>
        <begin position="71"/>
        <end position="93"/>
    </location>
</feature>
<keyword evidence="1" id="KW-1133">Transmembrane helix</keyword>
<name>A0A850EXI9_9BACL</name>
<dbReference type="RefSeq" id="WP_175374676.1">
    <property type="nucleotide sequence ID" value="NZ_JABWCS010000221.1"/>
</dbReference>
<evidence type="ECO:0000313" key="2">
    <source>
        <dbReference type="EMBL" id="NUU64359.1"/>
    </source>
</evidence>
<organism evidence="2 3">
    <name type="scientific">Paenibacillus agri</name>
    <dbReference type="NCBI Taxonomy" id="2744309"/>
    <lineage>
        <taxon>Bacteria</taxon>
        <taxon>Bacillati</taxon>
        <taxon>Bacillota</taxon>
        <taxon>Bacilli</taxon>
        <taxon>Bacillales</taxon>
        <taxon>Paenibacillaceae</taxon>
        <taxon>Paenibacillus</taxon>
    </lineage>
</organism>
<reference evidence="2" key="1">
    <citation type="submission" date="2020-06" db="EMBL/GenBank/DDBJ databases">
        <title>Paenibacillus sp. nov., isolated from soil.</title>
        <authorList>
            <person name="Seo Y.L."/>
        </authorList>
    </citation>
    <scope>NUCLEOTIDE SEQUENCE [LARGE SCALE GENOMIC DNA]</scope>
    <source>
        <strain evidence="2">JW14</strain>
    </source>
</reference>
<proteinExistence type="predicted"/>
<comment type="caution">
    <text evidence="2">The sequence shown here is derived from an EMBL/GenBank/DDBJ whole genome shotgun (WGS) entry which is preliminary data.</text>
</comment>
<evidence type="ECO:0000256" key="1">
    <source>
        <dbReference type="SAM" id="Phobius"/>
    </source>
</evidence>
<protein>
    <submittedName>
        <fullName evidence="2">DUF4179 domain-containing protein</fullName>
    </submittedName>
</protein>
<keyword evidence="3" id="KW-1185">Reference proteome</keyword>
<dbReference type="Gene3D" id="2.60.40.1630">
    <property type="entry name" value="bacillus anthracis domain"/>
    <property type="match status" value="1"/>
</dbReference>
<dbReference type="AlphaFoldDB" id="A0A850EXI9"/>
<dbReference type="EMBL" id="JABWCS010000221">
    <property type="protein sequence ID" value="NUU64359.1"/>
    <property type="molecule type" value="Genomic_DNA"/>
</dbReference>
<keyword evidence="1" id="KW-0812">Transmembrane</keyword>